<dbReference type="PANTHER" id="PTHR43767:SF1">
    <property type="entry name" value="NONRIBOSOMAL PEPTIDE SYNTHASE PES1 (EUROFUNG)-RELATED"/>
    <property type="match status" value="1"/>
</dbReference>
<feature type="region of interest" description="Disordered" evidence="1">
    <location>
        <begin position="132"/>
        <end position="170"/>
    </location>
</feature>
<dbReference type="Pfam" id="PF00501">
    <property type="entry name" value="AMP-binding"/>
    <property type="match status" value="1"/>
</dbReference>
<sequence length="213" mass="23592">MNSRQRVDELREQFSDAHADVAWLLCDRHPAQRIAFTVVGDGGSVSMTFGELATASHRSAQAFRAAGVRRGDRVATLMGKSVDLVVTILATWRLGAVYVPLFTAFGADAIAERLERSGAVLVVADPDQRHKLAPAPTGRSWSRAPRRSRPTATDCWPTPSRRLHRSRSTVSRSVATERWSTCSHPAPPENPRVSCTPWPIWPVFRPTWNTAWA</sequence>
<dbReference type="AlphaFoldDB" id="A0A1V3WV58"/>
<dbReference type="InterPro" id="IPR042099">
    <property type="entry name" value="ANL_N_sf"/>
</dbReference>
<dbReference type="Gene3D" id="3.40.50.12780">
    <property type="entry name" value="N-terminal domain of ligase-like"/>
    <property type="match status" value="1"/>
</dbReference>
<dbReference type="InterPro" id="IPR000873">
    <property type="entry name" value="AMP-dep_synth/lig_dom"/>
</dbReference>
<evidence type="ECO:0000259" key="2">
    <source>
        <dbReference type="Pfam" id="PF00501"/>
    </source>
</evidence>
<dbReference type="PANTHER" id="PTHR43767">
    <property type="entry name" value="LONG-CHAIN-FATTY-ACID--COA LIGASE"/>
    <property type="match status" value="1"/>
</dbReference>
<reference evidence="3 4" key="1">
    <citation type="submission" date="2017-02" db="EMBL/GenBank/DDBJ databases">
        <title>Complete genome sequences of Mycobacterium kansasii strains isolated from rhesus macaques.</title>
        <authorList>
            <person name="Panda A."/>
            <person name="Nagaraj S."/>
            <person name="Zhao X."/>
            <person name="Tettelin H."/>
            <person name="Detolla L.J."/>
        </authorList>
    </citation>
    <scope>NUCLEOTIDE SEQUENCE [LARGE SCALE GENOMIC DNA]</scope>
    <source>
        <strain evidence="3 4">11-3813</strain>
    </source>
</reference>
<dbReference type="Proteomes" id="UP000189229">
    <property type="component" value="Unassembled WGS sequence"/>
</dbReference>
<dbReference type="SUPFAM" id="SSF56801">
    <property type="entry name" value="Acetyl-CoA synthetase-like"/>
    <property type="match status" value="1"/>
</dbReference>
<comment type="caution">
    <text evidence="3">The sequence shown here is derived from an EMBL/GenBank/DDBJ whole genome shotgun (WGS) entry which is preliminary data.</text>
</comment>
<dbReference type="EMBL" id="MVBM01000006">
    <property type="protein sequence ID" value="OOK70426.1"/>
    <property type="molecule type" value="Genomic_DNA"/>
</dbReference>
<evidence type="ECO:0000313" key="3">
    <source>
        <dbReference type="EMBL" id="OOK70426.1"/>
    </source>
</evidence>
<accession>A0A1V3WV58</accession>
<gene>
    <name evidence="3" type="ORF">BZL30_6224</name>
</gene>
<name>A0A1V3WV58_MYCKA</name>
<dbReference type="InterPro" id="IPR050237">
    <property type="entry name" value="ATP-dep_AMP-bd_enzyme"/>
</dbReference>
<evidence type="ECO:0000256" key="1">
    <source>
        <dbReference type="SAM" id="MobiDB-lite"/>
    </source>
</evidence>
<feature type="domain" description="AMP-dependent synthetase/ligase" evidence="2">
    <location>
        <begin position="27"/>
        <end position="138"/>
    </location>
</feature>
<evidence type="ECO:0000313" key="4">
    <source>
        <dbReference type="Proteomes" id="UP000189229"/>
    </source>
</evidence>
<protein>
    <submittedName>
        <fullName evidence="3">AMP-binding enzyme family protein</fullName>
    </submittedName>
</protein>
<proteinExistence type="predicted"/>
<organism evidence="3 4">
    <name type="scientific">Mycobacterium kansasii</name>
    <dbReference type="NCBI Taxonomy" id="1768"/>
    <lineage>
        <taxon>Bacteria</taxon>
        <taxon>Bacillati</taxon>
        <taxon>Actinomycetota</taxon>
        <taxon>Actinomycetes</taxon>
        <taxon>Mycobacteriales</taxon>
        <taxon>Mycobacteriaceae</taxon>
        <taxon>Mycobacterium</taxon>
    </lineage>
</organism>